<dbReference type="PANTHER" id="PTHR48229:SF1">
    <property type="entry name" value="ALPHA METHYLACYL-COA RACEMASE-RELATED"/>
    <property type="match status" value="1"/>
</dbReference>
<dbReference type="PANTHER" id="PTHR48229">
    <property type="entry name" value="CAIB/BAIF FAMILY ENZYME (AFU_ORTHOLOGUE AFUA_1G05360)-RELATED"/>
    <property type="match status" value="1"/>
</dbReference>
<dbReference type="AlphaFoldDB" id="A0A380ALR4"/>
<dbReference type="Proteomes" id="UP000255529">
    <property type="component" value="Unassembled WGS sequence"/>
</dbReference>
<name>A0A380ALR4_9GAMM</name>
<dbReference type="Pfam" id="PF02515">
    <property type="entry name" value="CoA_transf_3"/>
    <property type="match status" value="1"/>
</dbReference>
<gene>
    <name evidence="1" type="primary">frc</name>
    <name evidence="1" type="ORF">NCTC11544_04533</name>
</gene>
<dbReference type="InterPro" id="IPR023606">
    <property type="entry name" value="CoA-Trfase_III_dom_1_sf"/>
</dbReference>
<accession>A0A380ALR4</accession>
<organism evidence="1 2">
    <name type="scientific">Serratia quinivorans</name>
    <dbReference type="NCBI Taxonomy" id="137545"/>
    <lineage>
        <taxon>Bacteria</taxon>
        <taxon>Pseudomonadati</taxon>
        <taxon>Pseudomonadota</taxon>
        <taxon>Gammaproteobacteria</taxon>
        <taxon>Enterobacterales</taxon>
        <taxon>Yersiniaceae</taxon>
        <taxon>Serratia</taxon>
    </lineage>
</organism>
<reference evidence="1 2" key="1">
    <citation type="submission" date="2018-06" db="EMBL/GenBank/DDBJ databases">
        <authorList>
            <consortium name="Pathogen Informatics"/>
            <person name="Doyle S."/>
        </authorList>
    </citation>
    <scope>NUCLEOTIDE SEQUENCE [LARGE SCALE GENOMIC DNA]</scope>
    <source>
        <strain evidence="1 2">NCTC11544</strain>
    </source>
</reference>
<dbReference type="InterPro" id="IPR052985">
    <property type="entry name" value="CoA-trans_III_biosynth/detox"/>
</dbReference>
<dbReference type="InterPro" id="IPR003673">
    <property type="entry name" value="CoA-Trfase_fam_III"/>
</dbReference>
<protein>
    <submittedName>
        <fullName evidence="1">Formyl-coenzyme A transferase</fullName>
        <ecNumber evidence="1">2.8.3.16</ecNumber>
    </submittedName>
</protein>
<proteinExistence type="predicted"/>
<dbReference type="RefSeq" id="WP_115184366.1">
    <property type="nucleotide sequence ID" value="NZ_CAMKUF010000001.1"/>
</dbReference>
<dbReference type="EMBL" id="UGYN01000002">
    <property type="protein sequence ID" value="SUI83580.1"/>
    <property type="molecule type" value="Genomic_DNA"/>
</dbReference>
<dbReference type="EC" id="2.8.3.16" evidence="1"/>
<sequence length="462" mass="50219">MDTLTQTLLAEIGQSFGHGDNAPAIALTVGGEGSLNSAFPVSELATASLGAAGLACAQLLQQNQGGEPQVFVDSRLASLWFGWTLRPLGWSLPAAWDALAGDYATRDGWIRLHTNAPHHRKAVEQVLGPHQDKNALAQKVLTWKKGELEQAVIEANGCAAEMRSIEAWQQHIQGKSVAQEPLCHQRQQAEAPPPGWALPAARPLHGVRVLDLTRIIAGPVATRFLAGLGADVLRIDPYGWEEPGVEHEVILGKRCARLNLKNPHDRHTFEHLLKNADVLVHGYRAGALEKLGYDAEQRRTLSPGLIDVCLNAYGWSGPWRGRRGFDSLVQMSCGLAESGMQWKNAAVPVPLPVQALDHATGYLMATAVLHGMRQRLRQGTGYSARLSLARMAQLLFDNPYPQQHPLTPLAAATAADENPETELTHWGAAQRLIAPLRLNGTALLWALPATTLGSSQPQWLRR</sequence>
<evidence type="ECO:0000313" key="1">
    <source>
        <dbReference type="EMBL" id="SUI83580.1"/>
    </source>
</evidence>
<dbReference type="SUPFAM" id="SSF89796">
    <property type="entry name" value="CoA-transferase family III (CaiB/BaiF)"/>
    <property type="match status" value="2"/>
</dbReference>
<dbReference type="Gene3D" id="3.40.50.10540">
    <property type="entry name" value="Crotonobetainyl-coa:carnitine coa-transferase, domain 1"/>
    <property type="match status" value="1"/>
</dbReference>
<evidence type="ECO:0000313" key="2">
    <source>
        <dbReference type="Proteomes" id="UP000255529"/>
    </source>
</evidence>
<keyword evidence="1" id="KW-0808">Transferase</keyword>
<dbReference type="GO" id="GO:0033608">
    <property type="term" value="F:formyl-CoA transferase activity"/>
    <property type="evidence" value="ECO:0007669"/>
    <property type="project" value="UniProtKB-EC"/>
</dbReference>